<gene>
    <name evidence="8" type="ORF">O9K51_04576</name>
</gene>
<dbReference type="SUPFAM" id="SSF56281">
    <property type="entry name" value="Metallo-hydrolase/oxidoreductase"/>
    <property type="match status" value="1"/>
</dbReference>
<dbReference type="Gene3D" id="3.60.15.10">
    <property type="entry name" value="Ribonuclease Z/Hydroxyacylglutathione hydrolase-like"/>
    <property type="match status" value="1"/>
</dbReference>
<evidence type="ECO:0000313" key="9">
    <source>
        <dbReference type="Proteomes" id="UP001163105"/>
    </source>
</evidence>
<dbReference type="PANTHER" id="PTHR23131:SF2">
    <property type="entry name" value="LACTAMASE-LIKE PROTEIN APTB-RELATED"/>
    <property type="match status" value="1"/>
</dbReference>
<dbReference type="EMBL" id="JAQHRD010000003">
    <property type="protein sequence ID" value="KAJ6443397.1"/>
    <property type="molecule type" value="Genomic_DNA"/>
</dbReference>
<evidence type="ECO:0000256" key="3">
    <source>
        <dbReference type="ARBA" id="ARBA00007749"/>
    </source>
</evidence>
<comment type="similarity">
    <text evidence="3">Belongs to the metallo-beta-lactamase superfamily.</text>
</comment>
<name>A0AB34FVJ7_9HYPO</name>
<comment type="caution">
    <text evidence="8">The sequence shown here is derived from an EMBL/GenBank/DDBJ whole genome shotgun (WGS) entry which is preliminary data.</text>
</comment>
<dbReference type="Proteomes" id="UP001163105">
    <property type="component" value="Unassembled WGS sequence"/>
</dbReference>
<dbReference type="InterPro" id="IPR036388">
    <property type="entry name" value="WH-like_DNA-bd_sf"/>
</dbReference>
<dbReference type="SMART" id="SM00849">
    <property type="entry name" value="Lactamase_B"/>
    <property type="match status" value="1"/>
</dbReference>
<keyword evidence="6" id="KW-0862">Zinc</keyword>
<dbReference type="GO" id="GO:0016787">
    <property type="term" value="F:hydrolase activity"/>
    <property type="evidence" value="ECO:0007669"/>
    <property type="project" value="UniProtKB-KW"/>
</dbReference>
<keyword evidence="5" id="KW-0378">Hydrolase</keyword>
<dbReference type="GO" id="GO:0044550">
    <property type="term" value="P:secondary metabolite biosynthetic process"/>
    <property type="evidence" value="ECO:0007669"/>
    <property type="project" value="UniProtKB-ARBA"/>
</dbReference>
<evidence type="ECO:0000256" key="1">
    <source>
        <dbReference type="ARBA" id="ARBA00001947"/>
    </source>
</evidence>
<keyword evidence="9" id="KW-1185">Reference proteome</keyword>
<reference evidence="8" key="1">
    <citation type="submission" date="2023-01" db="EMBL/GenBank/DDBJ databases">
        <title>The growth and conidiation of Purpureocillium lavendulum are regulated by nitrogen source and histone H3K14 acetylation.</title>
        <authorList>
            <person name="Tang P."/>
            <person name="Han J."/>
            <person name="Zhang C."/>
            <person name="Tang P."/>
            <person name="Qi F."/>
            <person name="Zhang K."/>
            <person name="Liang L."/>
        </authorList>
    </citation>
    <scope>NUCLEOTIDE SEQUENCE</scope>
    <source>
        <strain evidence="8">YMF1.00683</strain>
    </source>
</reference>
<dbReference type="InterPro" id="IPR047921">
    <property type="entry name" value="LACTB2-like_MBL-fold"/>
</dbReference>
<evidence type="ECO:0000313" key="8">
    <source>
        <dbReference type="EMBL" id="KAJ6443397.1"/>
    </source>
</evidence>
<evidence type="ECO:0000256" key="6">
    <source>
        <dbReference type="ARBA" id="ARBA00022833"/>
    </source>
</evidence>
<dbReference type="Gene3D" id="1.10.10.10">
    <property type="entry name" value="Winged helix-like DNA-binding domain superfamily/Winged helix DNA-binding domain"/>
    <property type="match status" value="1"/>
</dbReference>
<dbReference type="AlphaFoldDB" id="A0AB34FVJ7"/>
<protein>
    <submittedName>
        <fullName evidence="8">Metallo-beta-lactamase domain protein</fullName>
    </submittedName>
</protein>
<evidence type="ECO:0000256" key="2">
    <source>
        <dbReference type="ARBA" id="ARBA00005179"/>
    </source>
</evidence>
<keyword evidence="4" id="KW-0479">Metal-binding</keyword>
<accession>A0AB34FVJ7</accession>
<dbReference type="FunFam" id="3.60.15.10:FF:000041">
    <property type="entry name" value="Metallo-beta-lactamase domain protein"/>
    <property type="match status" value="1"/>
</dbReference>
<dbReference type="InterPro" id="IPR036866">
    <property type="entry name" value="RibonucZ/Hydroxyglut_hydro"/>
</dbReference>
<dbReference type="PANTHER" id="PTHR23131">
    <property type="entry name" value="ENDORIBONUCLEASE LACTB2"/>
    <property type="match status" value="1"/>
</dbReference>
<evidence type="ECO:0000259" key="7">
    <source>
        <dbReference type="SMART" id="SM00849"/>
    </source>
</evidence>
<sequence length="484" mass="53074">MLGLGCGLSFFQLRSGCTKHKDRPDDARVYIVEVLAERMFKVVGIIVQIMEDTGLEDPATDVRREAAVIANTPAQHVGAVDDAVGRHVVLDVREDGALLLNRGGYAVKQVVHGHGVELVLHGEPLEDVRLDAAGIGPTASLQTEVERRLLQVVARSATNVEVVDLAGVGTRRTHAGYGADGHLAISPDMALRIPFDESYWQEYLAGQESQLPVLPDVQDVSSRVIRVLAGNPGVMQLQGTNTYLVGSDRITALLAERKIDIAYVLLTHWHGDHTGGVPDLIKRNPKMASRIYKDRPDRNQNPIRDGQLFQVEGASVRAVSTPGHANDHMCFLLEEENALFTGDNVLGHGFSVVQDLAEYMRSLARMAALGCAAGYPAHGDRIHNLPAKMREYINHNQMRVDRVFSALSWSKDASSAVAKPPRAGMTLPEIARFIYGDVPPDLVENAIVPFLLQVLWKLTEDRKVGFEPGDIMKRRWFGLCGVTS</sequence>
<dbReference type="InterPro" id="IPR001279">
    <property type="entry name" value="Metallo-B-lactamas"/>
</dbReference>
<feature type="domain" description="Metallo-beta-lactamase" evidence="7">
    <location>
        <begin position="239"/>
        <end position="378"/>
    </location>
</feature>
<dbReference type="Pfam" id="PF00753">
    <property type="entry name" value="Lactamase_B"/>
    <property type="match status" value="1"/>
</dbReference>
<comment type="cofactor">
    <cofactor evidence="1">
        <name>Zn(2+)</name>
        <dbReference type="ChEBI" id="CHEBI:29105"/>
    </cofactor>
</comment>
<comment type="pathway">
    <text evidence="2">Secondary metabolite biosynthesis.</text>
</comment>
<dbReference type="CDD" id="cd07722">
    <property type="entry name" value="LACTB2-like_MBL-fold"/>
    <property type="match status" value="1"/>
</dbReference>
<evidence type="ECO:0000256" key="5">
    <source>
        <dbReference type="ARBA" id="ARBA00022801"/>
    </source>
</evidence>
<evidence type="ECO:0000256" key="4">
    <source>
        <dbReference type="ARBA" id="ARBA00022723"/>
    </source>
</evidence>
<dbReference type="GO" id="GO:0046872">
    <property type="term" value="F:metal ion binding"/>
    <property type="evidence" value="ECO:0007669"/>
    <property type="project" value="UniProtKB-KW"/>
</dbReference>
<organism evidence="8 9">
    <name type="scientific">Purpureocillium lavendulum</name>
    <dbReference type="NCBI Taxonomy" id="1247861"/>
    <lineage>
        <taxon>Eukaryota</taxon>
        <taxon>Fungi</taxon>
        <taxon>Dikarya</taxon>
        <taxon>Ascomycota</taxon>
        <taxon>Pezizomycotina</taxon>
        <taxon>Sordariomycetes</taxon>
        <taxon>Hypocreomycetidae</taxon>
        <taxon>Hypocreales</taxon>
        <taxon>Ophiocordycipitaceae</taxon>
        <taxon>Purpureocillium</taxon>
    </lineage>
</organism>
<proteinExistence type="inferred from homology"/>
<dbReference type="InterPro" id="IPR050662">
    <property type="entry name" value="Sec-metab_biosynth-thioest"/>
</dbReference>